<protein>
    <submittedName>
        <fullName evidence="1">Uncharacterized protein</fullName>
    </submittedName>
</protein>
<accession>A0A4Y2K1L7</accession>
<name>A0A4Y2K1L7_ARAVE</name>
<gene>
    <name evidence="1" type="ORF">AVEN_240898_1</name>
</gene>
<organism evidence="1 2">
    <name type="scientific">Araneus ventricosus</name>
    <name type="common">Orbweaver spider</name>
    <name type="synonym">Epeira ventricosa</name>
    <dbReference type="NCBI Taxonomy" id="182803"/>
    <lineage>
        <taxon>Eukaryota</taxon>
        <taxon>Metazoa</taxon>
        <taxon>Ecdysozoa</taxon>
        <taxon>Arthropoda</taxon>
        <taxon>Chelicerata</taxon>
        <taxon>Arachnida</taxon>
        <taxon>Araneae</taxon>
        <taxon>Araneomorphae</taxon>
        <taxon>Entelegynae</taxon>
        <taxon>Araneoidea</taxon>
        <taxon>Araneidae</taxon>
        <taxon>Araneus</taxon>
    </lineage>
</organism>
<proteinExistence type="predicted"/>
<dbReference type="EMBL" id="BGPR01004054">
    <property type="protein sequence ID" value="GBM95396.1"/>
    <property type="molecule type" value="Genomic_DNA"/>
</dbReference>
<sequence length="92" mass="10365">MAYLLEVFQRHCPTLPRETGLGFTYSYKSYSEENVDQDSSKSPSMSIGLFVISLLVTLHHPTQRALARSYLPLKYSKSANEGSVYQVSSKLD</sequence>
<keyword evidence="2" id="KW-1185">Reference proteome</keyword>
<dbReference type="Proteomes" id="UP000499080">
    <property type="component" value="Unassembled WGS sequence"/>
</dbReference>
<comment type="caution">
    <text evidence="1">The sequence shown here is derived from an EMBL/GenBank/DDBJ whole genome shotgun (WGS) entry which is preliminary data.</text>
</comment>
<reference evidence="1 2" key="1">
    <citation type="journal article" date="2019" name="Sci. Rep.">
        <title>Orb-weaving spider Araneus ventricosus genome elucidates the spidroin gene catalogue.</title>
        <authorList>
            <person name="Kono N."/>
            <person name="Nakamura H."/>
            <person name="Ohtoshi R."/>
            <person name="Moran D.A.P."/>
            <person name="Shinohara A."/>
            <person name="Yoshida Y."/>
            <person name="Fujiwara M."/>
            <person name="Mori M."/>
            <person name="Tomita M."/>
            <person name="Arakawa K."/>
        </authorList>
    </citation>
    <scope>NUCLEOTIDE SEQUENCE [LARGE SCALE GENOMIC DNA]</scope>
</reference>
<dbReference type="AlphaFoldDB" id="A0A4Y2K1L7"/>
<evidence type="ECO:0000313" key="2">
    <source>
        <dbReference type="Proteomes" id="UP000499080"/>
    </source>
</evidence>
<evidence type="ECO:0000313" key="1">
    <source>
        <dbReference type="EMBL" id="GBM95396.1"/>
    </source>
</evidence>